<evidence type="ECO:0000256" key="9">
    <source>
        <dbReference type="ARBA" id="ARBA00023264"/>
    </source>
</evidence>
<dbReference type="GO" id="GO:0016746">
    <property type="term" value="F:acyltransferase activity"/>
    <property type="evidence" value="ECO:0007669"/>
    <property type="project" value="UniProtKB-KW"/>
</dbReference>
<evidence type="ECO:0000256" key="3">
    <source>
        <dbReference type="ARBA" id="ARBA00022679"/>
    </source>
</evidence>
<sequence length="207" mass="23086">MEKYLIVIAIGYILGCFQWSYLLGKAFKKVDIRTLGNGNAGASNTVVSLGWKWGAIVAILDILKAIISILIIKYLFKILVLKETDYYLYLNGLSVILGHNYPFYMGFKGGKGTASLIGMLAAIDYRIAILGIITIIFITFITDYIALGTLGLVTLFVITTIIFKYSTGSIFIAIIIALLSLYNHIPNIKRILKKEETRLRNTMESKI</sequence>
<evidence type="ECO:0000313" key="12">
    <source>
        <dbReference type="Proteomes" id="UP000749471"/>
    </source>
</evidence>
<feature type="transmembrane region" description="Helical" evidence="10">
    <location>
        <begin position="116"/>
        <end position="137"/>
    </location>
</feature>
<keyword evidence="12" id="KW-1185">Reference proteome</keyword>
<evidence type="ECO:0000256" key="1">
    <source>
        <dbReference type="ARBA" id="ARBA00022475"/>
    </source>
</evidence>
<dbReference type="EMBL" id="JAHLPM010000010">
    <property type="protein sequence ID" value="MBU5438777.1"/>
    <property type="molecule type" value="Genomic_DNA"/>
</dbReference>
<keyword evidence="9 10" id="KW-1208">Phospholipid metabolism</keyword>
<reference evidence="11 12" key="1">
    <citation type="submission" date="2021-06" db="EMBL/GenBank/DDBJ databases">
        <authorList>
            <person name="Sun Q."/>
            <person name="Li D."/>
        </authorList>
    </citation>
    <scope>NUCLEOTIDE SEQUENCE [LARGE SCALE GENOMIC DNA]</scope>
    <source>
        <strain evidence="11 12">MSJ-40</strain>
    </source>
</reference>
<dbReference type="HAMAP" id="MF_01043">
    <property type="entry name" value="PlsY"/>
    <property type="match status" value="1"/>
</dbReference>
<accession>A0ABS6E7M3</accession>
<comment type="subcellular location">
    <subcellularLocation>
        <location evidence="10">Cell membrane</location>
        <topology evidence="10">Multi-pass membrane protein</topology>
    </subcellularLocation>
</comment>
<comment type="caution">
    <text evidence="11">The sequence shown here is derived from an EMBL/GenBank/DDBJ whole genome shotgun (WGS) entry which is preliminary data.</text>
</comment>
<feature type="transmembrane region" description="Helical" evidence="10">
    <location>
        <begin position="86"/>
        <end position="104"/>
    </location>
</feature>
<feature type="transmembrane region" description="Helical" evidence="10">
    <location>
        <begin position="53"/>
        <end position="74"/>
    </location>
</feature>
<dbReference type="SMART" id="SM01207">
    <property type="entry name" value="G3P_acyltransf"/>
    <property type="match status" value="1"/>
</dbReference>
<evidence type="ECO:0000256" key="6">
    <source>
        <dbReference type="ARBA" id="ARBA00023098"/>
    </source>
</evidence>
<evidence type="ECO:0000313" key="11">
    <source>
        <dbReference type="EMBL" id="MBU5438777.1"/>
    </source>
</evidence>
<evidence type="ECO:0000256" key="2">
    <source>
        <dbReference type="ARBA" id="ARBA00022516"/>
    </source>
</evidence>
<comment type="catalytic activity">
    <reaction evidence="10">
        <text>an acyl phosphate + sn-glycerol 3-phosphate = a 1-acyl-sn-glycero-3-phosphate + phosphate</text>
        <dbReference type="Rhea" id="RHEA:34075"/>
        <dbReference type="ChEBI" id="CHEBI:43474"/>
        <dbReference type="ChEBI" id="CHEBI:57597"/>
        <dbReference type="ChEBI" id="CHEBI:57970"/>
        <dbReference type="ChEBI" id="CHEBI:59918"/>
        <dbReference type="EC" id="2.3.1.275"/>
    </reaction>
</comment>
<comment type="subunit">
    <text evidence="10">Probably interacts with PlsX.</text>
</comment>
<feature type="transmembrane region" description="Helical" evidence="10">
    <location>
        <begin position="144"/>
        <end position="163"/>
    </location>
</feature>
<keyword evidence="2 10" id="KW-0444">Lipid biosynthesis</keyword>
<dbReference type="Pfam" id="PF02660">
    <property type="entry name" value="G3P_acyltransf"/>
    <property type="match status" value="1"/>
</dbReference>
<dbReference type="RefSeq" id="WP_216520149.1">
    <property type="nucleotide sequence ID" value="NZ_JAHLPM010000010.1"/>
</dbReference>
<dbReference type="EC" id="2.3.1.275" evidence="10"/>
<keyword evidence="7 10" id="KW-0472">Membrane</keyword>
<dbReference type="PANTHER" id="PTHR30309">
    <property type="entry name" value="INNER MEMBRANE PROTEIN YGIH"/>
    <property type="match status" value="1"/>
</dbReference>
<keyword evidence="4 10" id="KW-0812">Transmembrane</keyword>
<name>A0ABS6E7M3_9FIRM</name>
<keyword evidence="3 10" id="KW-0808">Transferase</keyword>
<evidence type="ECO:0000256" key="8">
    <source>
        <dbReference type="ARBA" id="ARBA00023209"/>
    </source>
</evidence>
<dbReference type="InterPro" id="IPR003811">
    <property type="entry name" value="G3P_acylTferase_PlsY"/>
</dbReference>
<keyword evidence="6 10" id="KW-0443">Lipid metabolism</keyword>
<comment type="function">
    <text evidence="10">Catalyzes the transfer of an acyl group from acyl-phosphate (acyl-PO(4)) to glycerol-3-phosphate (G3P) to form lysophosphatidic acid (LPA). This enzyme utilizes acyl-phosphate as fatty acyl donor, but not acyl-CoA or acyl-ACP.</text>
</comment>
<proteinExistence type="inferred from homology"/>
<organism evidence="11 12">
    <name type="scientific">Tissierella simiarum</name>
    <dbReference type="NCBI Taxonomy" id="2841534"/>
    <lineage>
        <taxon>Bacteria</taxon>
        <taxon>Bacillati</taxon>
        <taxon>Bacillota</taxon>
        <taxon>Tissierellia</taxon>
        <taxon>Tissierellales</taxon>
        <taxon>Tissierellaceae</taxon>
        <taxon>Tissierella</taxon>
    </lineage>
</organism>
<feature type="transmembrane region" description="Helical" evidence="10">
    <location>
        <begin position="5"/>
        <end position="23"/>
    </location>
</feature>
<evidence type="ECO:0000256" key="7">
    <source>
        <dbReference type="ARBA" id="ARBA00023136"/>
    </source>
</evidence>
<gene>
    <name evidence="10" type="primary">plsY</name>
    <name evidence="11" type="ORF">KQI42_12185</name>
</gene>
<dbReference type="Proteomes" id="UP000749471">
    <property type="component" value="Unassembled WGS sequence"/>
</dbReference>
<comment type="similarity">
    <text evidence="10">Belongs to the PlsY family.</text>
</comment>
<feature type="transmembrane region" description="Helical" evidence="10">
    <location>
        <begin position="169"/>
        <end position="185"/>
    </location>
</feature>
<evidence type="ECO:0000256" key="5">
    <source>
        <dbReference type="ARBA" id="ARBA00022989"/>
    </source>
</evidence>
<evidence type="ECO:0000256" key="10">
    <source>
        <dbReference type="HAMAP-Rule" id="MF_01043"/>
    </source>
</evidence>
<keyword evidence="8 10" id="KW-0594">Phospholipid biosynthesis</keyword>
<keyword evidence="5 10" id="KW-1133">Transmembrane helix</keyword>
<evidence type="ECO:0000256" key="4">
    <source>
        <dbReference type="ARBA" id="ARBA00022692"/>
    </source>
</evidence>
<keyword evidence="11" id="KW-0012">Acyltransferase</keyword>
<keyword evidence="1 10" id="KW-1003">Cell membrane</keyword>
<dbReference type="PANTHER" id="PTHR30309:SF0">
    <property type="entry name" value="GLYCEROL-3-PHOSPHATE ACYLTRANSFERASE-RELATED"/>
    <property type="match status" value="1"/>
</dbReference>
<protein>
    <recommendedName>
        <fullName evidence="10">Glycerol-3-phosphate acyltransferase</fullName>
    </recommendedName>
    <alternativeName>
        <fullName evidence="10">Acyl-PO4 G3P acyltransferase</fullName>
    </alternativeName>
    <alternativeName>
        <fullName evidence="10">Acyl-phosphate--glycerol-3-phosphate acyltransferase</fullName>
    </alternativeName>
    <alternativeName>
        <fullName evidence="10">G3P acyltransferase</fullName>
        <shortName evidence="10">GPAT</shortName>
        <ecNumber evidence="10">2.3.1.275</ecNumber>
    </alternativeName>
    <alternativeName>
        <fullName evidence="10">Lysophosphatidic acid synthase</fullName>
        <shortName evidence="10">LPA synthase</shortName>
    </alternativeName>
</protein>
<comment type="pathway">
    <text evidence="10">Lipid metabolism; phospholipid metabolism.</text>
</comment>